<sequence>MSKTVAGSLDDDGETFGVDREALDFFFEEEARAVAGWRFMALIHLRELIRSKQKERSELTPDAATLQGFFTHKKRDLTTLDGELQYLLDRLLSQRRIHTRNICKRKRESSNSYDNHYPHDSYYPPAVHQTVEKPGRYIKANFSVQRPSKPGDAFSPSSRSPEQEALCREGSNVQNLGNPDGETFEITKIQQGYQNSRGGRIELTRGDLQRLRRLHHQRSNSISEARLKEPLVHRDLIGLEIRNSIYGTRDSEGDGVRKMIFHPPACDFLHSYRQKRAPREEPICLWGQQSNAGDCAAWVFNLREPEESIDSEGPAPDLCFFDLTLPPIEEEFRARSGLDFILEIEKEKLEERSREKRESERGIIPEMKN</sequence>
<gene>
    <name evidence="2" type="ORF">HID58_042454</name>
</gene>
<comment type="caution">
    <text evidence="2">The sequence shown here is derived from an EMBL/GenBank/DDBJ whole genome shotgun (WGS) entry which is preliminary data.</text>
</comment>
<feature type="region of interest" description="Disordered" evidence="1">
    <location>
        <begin position="144"/>
        <end position="165"/>
    </location>
</feature>
<dbReference type="Proteomes" id="UP000824890">
    <property type="component" value="Unassembled WGS sequence"/>
</dbReference>
<keyword evidence="3" id="KW-1185">Reference proteome</keyword>
<dbReference type="EMBL" id="JAGKQM010000011">
    <property type="protein sequence ID" value="KAH0902951.1"/>
    <property type="molecule type" value="Genomic_DNA"/>
</dbReference>
<evidence type="ECO:0008006" key="4">
    <source>
        <dbReference type="Google" id="ProtNLM"/>
    </source>
</evidence>
<reference evidence="2 3" key="1">
    <citation type="submission" date="2021-05" db="EMBL/GenBank/DDBJ databases">
        <title>Genome Assembly of Synthetic Allotetraploid Brassica napus Reveals Homoeologous Exchanges between Subgenomes.</title>
        <authorList>
            <person name="Davis J.T."/>
        </authorList>
    </citation>
    <scope>NUCLEOTIDE SEQUENCE [LARGE SCALE GENOMIC DNA]</scope>
    <source>
        <strain evidence="3">cv. Da-Ae</strain>
        <tissue evidence="2">Seedling</tissue>
    </source>
</reference>
<protein>
    <recommendedName>
        <fullName evidence="4">ENT domain-containing protein</fullName>
    </recommendedName>
</protein>
<name>A0ABQ8BDS7_BRANA</name>
<organism evidence="2 3">
    <name type="scientific">Brassica napus</name>
    <name type="common">Rape</name>
    <dbReference type="NCBI Taxonomy" id="3708"/>
    <lineage>
        <taxon>Eukaryota</taxon>
        <taxon>Viridiplantae</taxon>
        <taxon>Streptophyta</taxon>
        <taxon>Embryophyta</taxon>
        <taxon>Tracheophyta</taxon>
        <taxon>Spermatophyta</taxon>
        <taxon>Magnoliopsida</taxon>
        <taxon>eudicotyledons</taxon>
        <taxon>Gunneridae</taxon>
        <taxon>Pentapetalae</taxon>
        <taxon>rosids</taxon>
        <taxon>malvids</taxon>
        <taxon>Brassicales</taxon>
        <taxon>Brassicaceae</taxon>
        <taxon>Brassiceae</taxon>
        <taxon>Brassica</taxon>
    </lineage>
</organism>
<feature type="region of interest" description="Disordered" evidence="1">
    <location>
        <begin position="350"/>
        <end position="369"/>
    </location>
</feature>
<evidence type="ECO:0000313" key="2">
    <source>
        <dbReference type="EMBL" id="KAH0902951.1"/>
    </source>
</evidence>
<accession>A0ABQ8BDS7</accession>
<evidence type="ECO:0000256" key="1">
    <source>
        <dbReference type="SAM" id="MobiDB-lite"/>
    </source>
</evidence>
<evidence type="ECO:0000313" key="3">
    <source>
        <dbReference type="Proteomes" id="UP000824890"/>
    </source>
</evidence>
<proteinExistence type="predicted"/>